<organism evidence="13 14">
    <name type="scientific">Panagrellus redivivus</name>
    <name type="common">Microworm</name>
    <dbReference type="NCBI Taxonomy" id="6233"/>
    <lineage>
        <taxon>Eukaryota</taxon>
        <taxon>Metazoa</taxon>
        <taxon>Ecdysozoa</taxon>
        <taxon>Nematoda</taxon>
        <taxon>Chromadorea</taxon>
        <taxon>Rhabditida</taxon>
        <taxon>Tylenchina</taxon>
        <taxon>Panagrolaimomorpha</taxon>
        <taxon>Panagrolaimoidea</taxon>
        <taxon>Panagrolaimidae</taxon>
        <taxon>Panagrellus</taxon>
    </lineage>
</organism>
<dbReference type="PROSITE" id="PS00237">
    <property type="entry name" value="G_PROTEIN_RECEP_F1_1"/>
    <property type="match status" value="1"/>
</dbReference>
<dbReference type="AlphaFoldDB" id="A0A7E4VRJ3"/>
<evidence type="ECO:0000256" key="8">
    <source>
        <dbReference type="ARBA" id="ARBA00023224"/>
    </source>
</evidence>
<evidence type="ECO:0000256" key="2">
    <source>
        <dbReference type="ARBA" id="ARBA00022475"/>
    </source>
</evidence>
<dbReference type="SUPFAM" id="SSF81321">
    <property type="entry name" value="Family A G protein-coupled receptor-like"/>
    <property type="match status" value="1"/>
</dbReference>
<keyword evidence="8 9" id="KW-0807">Transducer</keyword>
<dbReference type="Pfam" id="PF00001">
    <property type="entry name" value="7tm_1"/>
    <property type="match status" value="1"/>
</dbReference>
<keyword evidence="6 11" id="KW-0472">Membrane</keyword>
<dbReference type="CDD" id="cd00637">
    <property type="entry name" value="7tm_classA_rhodopsin-like"/>
    <property type="match status" value="1"/>
</dbReference>
<comment type="subcellular location">
    <subcellularLocation>
        <location evidence="1">Cell membrane</location>
        <topology evidence="1">Multi-pass membrane protein</topology>
    </subcellularLocation>
</comment>
<feature type="transmembrane region" description="Helical" evidence="11">
    <location>
        <begin position="293"/>
        <end position="312"/>
    </location>
</feature>
<dbReference type="GO" id="GO:0042277">
    <property type="term" value="F:peptide binding"/>
    <property type="evidence" value="ECO:0007669"/>
    <property type="project" value="TreeGrafter"/>
</dbReference>
<evidence type="ECO:0000313" key="13">
    <source>
        <dbReference type="Proteomes" id="UP000492821"/>
    </source>
</evidence>
<dbReference type="PANTHER" id="PTHR24229">
    <property type="entry name" value="NEUROPEPTIDES RECEPTOR"/>
    <property type="match status" value="1"/>
</dbReference>
<evidence type="ECO:0000259" key="12">
    <source>
        <dbReference type="PROSITE" id="PS50262"/>
    </source>
</evidence>
<evidence type="ECO:0000256" key="9">
    <source>
        <dbReference type="RuleBase" id="RU000688"/>
    </source>
</evidence>
<dbReference type="InterPro" id="IPR000276">
    <property type="entry name" value="GPCR_Rhodpsn"/>
</dbReference>
<proteinExistence type="inferred from homology"/>
<keyword evidence="2" id="KW-1003">Cell membrane</keyword>
<evidence type="ECO:0000256" key="10">
    <source>
        <dbReference type="SAM" id="MobiDB-lite"/>
    </source>
</evidence>
<keyword evidence="3 9" id="KW-0812">Transmembrane</keyword>
<sequence>MLNQAHPGAMLEWETALTTTFFFLVFTIGVTGNVWVIYSVIRLLYKTWSPVNSVFQHMAMYILSLSVVDLFVLCMAPLPMGYFLQETWNFGYLACKLFWAVENINKILSVALLAVMSFERFLAVCRPFQFFCCRRKRVCNVFAVLTFLLTSIIILCSPIIYYAEAIDYELNINDSDASAGSVTFTVCRSSLPDVFLPYFIFYMVAFGFVVPGFIIAVCYIFLIRHLRQKNGKNTFVTAYTGKVVRRILRVVVFHFVCWTPFWFFVIVPVLPYIFTSIDWTFLFSPVPNTIRMYASFLPYLNSAGNWIFYAAMNRELRETVTTKSQTQKSLLSTKTEAALKVLLLNSEKDDDHHPAPNVVVPRQEDDQL</sequence>
<reference evidence="14" key="2">
    <citation type="submission" date="2020-10" db="UniProtKB">
        <authorList>
            <consortium name="WormBaseParasite"/>
        </authorList>
    </citation>
    <scope>IDENTIFICATION</scope>
</reference>
<evidence type="ECO:0000256" key="7">
    <source>
        <dbReference type="ARBA" id="ARBA00023170"/>
    </source>
</evidence>
<dbReference type="WBParaSite" id="Pan_g24009.t1">
    <property type="protein sequence ID" value="Pan_g24009.t1"/>
    <property type="gene ID" value="Pan_g24009"/>
</dbReference>
<evidence type="ECO:0000256" key="3">
    <source>
        <dbReference type="ARBA" id="ARBA00022692"/>
    </source>
</evidence>
<evidence type="ECO:0000256" key="11">
    <source>
        <dbReference type="SAM" id="Phobius"/>
    </source>
</evidence>
<dbReference type="Gene3D" id="1.20.1070.10">
    <property type="entry name" value="Rhodopsin 7-helix transmembrane proteins"/>
    <property type="match status" value="1"/>
</dbReference>
<evidence type="ECO:0000256" key="4">
    <source>
        <dbReference type="ARBA" id="ARBA00022989"/>
    </source>
</evidence>
<name>A0A7E4VRJ3_PANRE</name>
<reference evidence="13" key="1">
    <citation type="journal article" date="2013" name="Genetics">
        <title>The draft genome and transcriptome of Panagrellus redivivus are shaped by the harsh demands of a free-living lifestyle.</title>
        <authorList>
            <person name="Srinivasan J."/>
            <person name="Dillman A.R."/>
            <person name="Macchietto M.G."/>
            <person name="Heikkinen L."/>
            <person name="Lakso M."/>
            <person name="Fracchia K.M."/>
            <person name="Antoshechkin I."/>
            <person name="Mortazavi A."/>
            <person name="Wong G."/>
            <person name="Sternberg P.W."/>
        </authorList>
    </citation>
    <scope>NUCLEOTIDE SEQUENCE [LARGE SCALE GENOMIC DNA]</scope>
    <source>
        <strain evidence="13">MT8872</strain>
    </source>
</reference>
<keyword evidence="4 11" id="KW-1133">Transmembrane helix</keyword>
<dbReference type="GO" id="GO:0005886">
    <property type="term" value="C:plasma membrane"/>
    <property type="evidence" value="ECO:0007669"/>
    <property type="project" value="UniProtKB-SubCell"/>
</dbReference>
<feature type="transmembrane region" description="Helical" evidence="11">
    <location>
        <begin position="251"/>
        <end position="273"/>
    </location>
</feature>
<evidence type="ECO:0000256" key="5">
    <source>
        <dbReference type="ARBA" id="ARBA00023040"/>
    </source>
</evidence>
<evidence type="ECO:0000256" key="1">
    <source>
        <dbReference type="ARBA" id="ARBA00004651"/>
    </source>
</evidence>
<accession>A0A7E4VRJ3</accession>
<dbReference type="Proteomes" id="UP000492821">
    <property type="component" value="Unassembled WGS sequence"/>
</dbReference>
<feature type="transmembrane region" description="Helical" evidence="11">
    <location>
        <begin position="104"/>
        <end position="122"/>
    </location>
</feature>
<feature type="transmembrane region" description="Helical" evidence="11">
    <location>
        <begin position="20"/>
        <end position="41"/>
    </location>
</feature>
<dbReference type="GO" id="GO:0043005">
    <property type="term" value="C:neuron projection"/>
    <property type="evidence" value="ECO:0007669"/>
    <property type="project" value="TreeGrafter"/>
</dbReference>
<dbReference type="PRINTS" id="PR00237">
    <property type="entry name" value="GPCRRHODOPSN"/>
</dbReference>
<feature type="domain" description="G-protein coupled receptors family 1 profile" evidence="12">
    <location>
        <begin position="32"/>
        <end position="309"/>
    </location>
</feature>
<dbReference type="PROSITE" id="PS50262">
    <property type="entry name" value="G_PROTEIN_RECEP_F1_2"/>
    <property type="match status" value="1"/>
</dbReference>
<feature type="region of interest" description="Disordered" evidence="10">
    <location>
        <begin position="348"/>
        <end position="368"/>
    </location>
</feature>
<evidence type="ECO:0000313" key="14">
    <source>
        <dbReference type="WBParaSite" id="Pan_g24009.t1"/>
    </source>
</evidence>
<evidence type="ECO:0000256" key="6">
    <source>
        <dbReference type="ARBA" id="ARBA00023136"/>
    </source>
</evidence>
<keyword evidence="7 9" id="KW-0675">Receptor</keyword>
<protein>
    <submittedName>
        <fullName evidence="14">G_PROTEIN_RECEP_F1_2 domain-containing protein</fullName>
    </submittedName>
</protein>
<feature type="transmembrane region" description="Helical" evidence="11">
    <location>
        <begin position="199"/>
        <end position="222"/>
    </location>
</feature>
<dbReference type="PANTHER" id="PTHR24229:SF40">
    <property type="entry name" value="ALLATOSTATIN C RECEPTOR 1-RELATED"/>
    <property type="match status" value="1"/>
</dbReference>
<dbReference type="InterPro" id="IPR017452">
    <property type="entry name" value="GPCR_Rhodpsn_7TM"/>
</dbReference>
<keyword evidence="13" id="KW-1185">Reference proteome</keyword>
<dbReference type="GO" id="GO:0004930">
    <property type="term" value="F:G protein-coupled receptor activity"/>
    <property type="evidence" value="ECO:0007669"/>
    <property type="project" value="UniProtKB-KW"/>
</dbReference>
<feature type="transmembrane region" description="Helical" evidence="11">
    <location>
        <begin position="142"/>
        <end position="163"/>
    </location>
</feature>
<keyword evidence="5 9" id="KW-0297">G-protein coupled receptor</keyword>
<comment type="similarity">
    <text evidence="9">Belongs to the G-protein coupled receptor 1 family.</text>
</comment>
<feature type="transmembrane region" description="Helical" evidence="11">
    <location>
        <begin position="61"/>
        <end position="84"/>
    </location>
</feature>